<dbReference type="Pfam" id="PF00501">
    <property type="entry name" value="AMP-binding"/>
    <property type="match status" value="1"/>
</dbReference>
<evidence type="ECO:0000259" key="1">
    <source>
        <dbReference type="Pfam" id="PF00501"/>
    </source>
</evidence>
<protein>
    <submittedName>
        <fullName evidence="3">Uncharacterized protein</fullName>
    </submittedName>
</protein>
<evidence type="ECO:0000259" key="2">
    <source>
        <dbReference type="Pfam" id="PF13193"/>
    </source>
</evidence>
<dbReference type="GO" id="GO:0043041">
    <property type="term" value="P:amino acid activation for nonribosomal peptide biosynthetic process"/>
    <property type="evidence" value="ECO:0007669"/>
    <property type="project" value="TreeGrafter"/>
</dbReference>
<gene>
    <name evidence="3" type="ORF">Cme02nite_33670</name>
</gene>
<name>A0A8J3LA72_9ACTN</name>
<sequence>MSLIEAFLAAAETYPQRTAIDHNGRSIRYAELAQAVWAVADLLGPSPGTVGVPVTYSPGTIATMLGIWAAGGAYCPVDPAFPAQRQQAMLTAAGCRTVFDPADVPWHATGSRAPHRPLAAVDAERPAYILFTSGSTGQPKPVVTPRRAIATTVGSLRDLFDIAADDRVLQFASLNWDTCFEEILPTLTAGACLVMNDEAHTGSFVRFLRLVERQAVTVLDLPTAFWHELVHYLVEDRFALPADLRLVIIGGEAASPARLSDWAALDTAHLRLLNTYGCTETTLITHAGDLCGPQAKNQPDTFTQVPIGWPLPHVLQHVSEQGELTIGGPCLALGYRGLPEATEQRFTTVGGVRFFRTGDRVEAAPDGMLTHCGRLDSEIKIRGIRVNPAEVEVHLAAHPSVAAVVVAGVTVADHVALAAFVVPRPHADPAALDAELRAFLDSRVPRHLVPSRISIVGELPHTATGKIDREFMRRHLS</sequence>
<organism evidence="3 4">
    <name type="scientific">Catellatospora methionotrophica</name>
    <dbReference type="NCBI Taxonomy" id="121620"/>
    <lineage>
        <taxon>Bacteria</taxon>
        <taxon>Bacillati</taxon>
        <taxon>Actinomycetota</taxon>
        <taxon>Actinomycetes</taxon>
        <taxon>Micromonosporales</taxon>
        <taxon>Micromonosporaceae</taxon>
        <taxon>Catellatospora</taxon>
    </lineage>
</organism>
<accession>A0A8J3LA72</accession>
<dbReference type="Proteomes" id="UP000660339">
    <property type="component" value="Unassembled WGS sequence"/>
</dbReference>
<dbReference type="Gene3D" id="3.30.300.30">
    <property type="match status" value="1"/>
</dbReference>
<proteinExistence type="predicted"/>
<dbReference type="GO" id="GO:0031177">
    <property type="term" value="F:phosphopantetheine binding"/>
    <property type="evidence" value="ECO:0007669"/>
    <property type="project" value="TreeGrafter"/>
</dbReference>
<dbReference type="GO" id="GO:0005737">
    <property type="term" value="C:cytoplasm"/>
    <property type="evidence" value="ECO:0007669"/>
    <property type="project" value="TreeGrafter"/>
</dbReference>
<dbReference type="GO" id="GO:0044550">
    <property type="term" value="P:secondary metabolite biosynthetic process"/>
    <property type="evidence" value="ECO:0007669"/>
    <property type="project" value="TreeGrafter"/>
</dbReference>
<dbReference type="PANTHER" id="PTHR45527:SF1">
    <property type="entry name" value="FATTY ACID SYNTHASE"/>
    <property type="match status" value="1"/>
</dbReference>
<dbReference type="InterPro" id="IPR045851">
    <property type="entry name" value="AMP-bd_C_sf"/>
</dbReference>
<evidence type="ECO:0000313" key="4">
    <source>
        <dbReference type="Proteomes" id="UP000660339"/>
    </source>
</evidence>
<dbReference type="PANTHER" id="PTHR45527">
    <property type="entry name" value="NONRIBOSOMAL PEPTIDE SYNTHETASE"/>
    <property type="match status" value="1"/>
</dbReference>
<reference evidence="3" key="1">
    <citation type="submission" date="2021-01" db="EMBL/GenBank/DDBJ databases">
        <title>Whole genome shotgun sequence of Catellatospora methionotrophica NBRC 14553.</title>
        <authorList>
            <person name="Komaki H."/>
            <person name="Tamura T."/>
        </authorList>
    </citation>
    <scope>NUCLEOTIDE SEQUENCE</scope>
    <source>
        <strain evidence="3">NBRC 14553</strain>
    </source>
</reference>
<dbReference type="AlphaFoldDB" id="A0A8J3LA72"/>
<dbReference type="InterPro" id="IPR025110">
    <property type="entry name" value="AMP-bd_C"/>
</dbReference>
<dbReference type="PROSITE" id="PS00455">
    <property type="entry name" value="AMP_BINDING"/>
    <property type="match status" value="1"/>
</dbReference>
<dbReference type="RefSeq" id="WP_166379290.1">
    <property type="nucleotide sequence ID" value="NZ_BAAATT010000005.1"/>
</dbReference>
<dbReference type="Gene3D" id="3.40.50.12780">
    <property type="entry name" value="N-terminal domain of ligase-like"/>
    <property type="match status" value="1"/>
</dbReference>
<feature type="domain" description="AMP-binding enzyme C-terminal" evidence="2">
    <location>
        <begin position="390"/>
        <end position="466"/>
    </location>
</feature>
<keyword evidence="4" id="KW-1185">Reference proteome</keyword>
<evidence type="ECO:0000313" key="3">
    <source>
        <dbReference type="EMBL" id="GIG15035.1"/>
    </source>
</evidence>
<dbReference type="InterPro" id="IPR020845">
    <property type="entry name" value="AMP-binding_CS"/>
</dbReference>
<dbReference type="Pfam" id="PF13193">
    <property type="entry name" value="AMP-binding_C"/>
    <property type="match status" value="1"/>
</dbReference>
<dbReference type="EMBL" id="BONJ01000019">
    <property type="protein sequence ID" value="GIG15035.1"/>
    <property type="molecule type" value="Genomic_DNA"/>
</dbReference>
<dbReference type="SUPFAM" id="SSF56801">
    <property type="entry name" value="Acetyl-CoA synthetase-like"/>
    <property type="match status" value="1"/>
</dbReference>
<feature type="domain" description="AMP-dependent synthetase/ligase" evidence="1">
    <location>
        <begin position="9"/>
        <end position="335"/>
    </location>
</feature>
<dbReference type="InterPro" id="IPR000873">
    <property type="entry name" value="AMP-dep_synth/lig_dom"/>
</dbReference>
<dbReference type="InterPro" id="IPR042099">
    <property type="entry name" value="ANL_N_sf"/>
</dbReference>
<comment type="caution">
    <text evidence="3">The sequence shown here is derived from an EMBL/GenBank/DDBJ whole genome shotgun (WGS) entry which is preliminary data.</text>
</comment>